<feature type="compositionally biased region" description="Basic and acidic residues" evidence="1">
    <location>
        <begin position="90"/>
        <end position="107"/>
    </location>
</feature>
<sequence>MNFDHIMLNRSPSPPSDSNVSMVGKSSSPSFDSVVSMVDRSSSPSFDSEVSENERRFREQARTITVPRGRDHDQSVTLSWRQTGLPPTRGVRERAGEPEECIHAREPPTDRAGECICAEERIRTEEPPFGHVREQPPTSDE</sequence>
<evidence type="ECO:0000256" key="1">
    <source>
        <dbReference type="SAM" id="MobiDB-lite"/>
    </source>
</evidence>
<protein>
    <submittedName>
        <fullName evidence="2">Uncharacterized protein</fullName>
    </submittedName>
</protein>
<name>A0A2N9HGD1_FAGSY</name>
<feature type="region of interest" description="Disordered" evidence="1">
    <location>
        <begin position="120"/>
        <end position="141"/>
    </location>
</feature>
<feature type="compositionally biased region" description="Basic and acidic residues" evidence="1">
    <location>
        <begin position="52"/>
        <end position="61"/>
    </location>
</feature>
<reference evidence="2" key="1">
    <citation type="submission" date="2018-02" db="EMBL/GenBank/DDBJ databases">
        <authorList>
            <person name="Cohen D.B."/>
            <person name="Kent A.D."/>
        </authorList>
    </citation>
    <scope>NUCLEOTIDE SEQUENCE</scope>
</reference>
<proteinExistence type="predicted"/>
<dbReference type="EMBL" id="OIVN01003358">
    <property type="protein sequence ID" value="SPD10684.1"/>
    <property type="molecule type" value="Genomic_DNA"/>
</dbReference>
<feature type="region of interest" description="Disordered" evidence="1">
    <location>
        <begin position="1"/>
        <end position="107"/>
    </location>
</feature>
<dbReference type="AlphaFoldDB" id="A0A2N9HGD1"/>
<organism evidence="2">
    <name type="scientific">Fagus sylvatica</name>
    <name type="common">Beechnut</name>
    <dbReference type="NCBI Taxonomy" id="28930"/>
    <lineage>
        <taxon>Eukaryota</taxon>
        <taxon>Viridiplantae</taxon>
        <taxon>Streptophyta</taxon>
        <taxon>Embryophyta</taxon>
        <taxon>Tracheophyta</taxon>
        <taxon>Spermatophyta</taxon>
        <taxon>Magnoliopsida</taxon>
        <taxon>eudicotyledons</taxon>
        <taxon>Gunneridae</taxon>
        <taxon>Pentapetalae</taxon>
        <taxon>rosids</taxon>
        <taxon>fabids</taxon>
        <taxon>Fagales</taxon>
        <taxon>Fagaceae</taxon>
        <taxon>Fagus</taxon>
    </lineage>
</organism>
<accession>A0A2N9HGD1</accession>
<evidence type="ECO:0000313" key="2">
    <source>
        <dbReference type="EMBL" id="SPD10684.1"/>
    </source>
</evidence>
<feature type="compositionally biased region" description="Low complexity" evidence="1">
    <location>
        <begin position="23"/>
        <end position="48"/>
    </location>
</feature>
<feature type="compositionally biased region" description="Basic and acidic residues" evidence="1">
    <location>
        <begin position="120"/>
        <end position="134"/>
    </location>
</feature>
<gene>
    <name evidence="2" type="ORF">FSB_LOCUS38566</name>
</gene>